<sequence length="137" mass="15167">MSGSGGRPSFSNAAMFIVAWQKGVPFVALWLLDRQNRKWVALSALFHLTMDGRWAYSWTFNQDGLGVIREPEFRSQDRRAWADGKNITFVEGSPTTTRGNRGTMSGLAHGTSKLERGRFGSPLKMILDISGTKGMGL</sequence>
<accession>A0ACB6QWI9</accession>
<reference evidence="1" key="1">
    <citation type="journal article" date="2020" name="Stud. Mycol.">
        <title>101 Dothideomycetes genomes: a test case for predicting lifestyles and emergence of pathogens.</title>
        <authorList>
            <person name="Haridas S."/>
            <person name="Albert R."/>
            <person name="Binder M."/>
            <person name="Bloem J."/>
            <person name="Labutti K."/>
            <person name="Salamov A."/>
            <person name="Andreopoulos B."/>
            <person name="Baker S."/>
            <person name="Barry K."/>
            <person name="Bills G."/>
            <person name="Bluhm B."/>
            <person name="Cannon C."/>
            <person name="Castanera R."/>
            <person name="Culley D."/>
            <person name="Daum C."/>
            <person name="Ezra D."/>
            <person name="Gonzalez J."/>
            <person name="Henrissat B."/>
            <person name="Kuo A."/>
            <person name="Liang C."/>
            <person name="Lipzen A."/>
            <person name="Lutzoni F."/>
            <person name="Magnuson J."/>
            <person name="Mondo S."/>
            <person name="Nolan M."/>
            <person name="Ohm R."/>
            <person name="Pangilinan J."/>
            <person name="Park H.-J."/>
            <person name="Ramirez L."/>
            <person name="Alfaro M."/>
            <person name="Sun H."/>
            <person name="Tritt A."/>
            <person name="Yoshinaga Y."/>
            <person name="Zwiers L.-H."/>
            <person name="Turgeon B."/>
            <person name="Goodwin S."/>
            <person name="Spatafora J."/>
            <person name="Crous P."/>
            <person name="Grigoriev I."/>
        </authorList>
    </citation>
    <scope>NUCLEOTIDE SEQUENCE</scope>
    <source>
        <strain evidence="1">ATCC 200398</strain>
    </source>
</reference>
<name>A0ACB6QWI9_9PLEO</name>
<protein>
    <submittedName>
        <fullName evidence="1">Uncharacterized protein</fullName>
    </submittedName>
</protein>
<evidence type="ECO:0000313" key="1">
    <source>
        <dbReference type="EMBL" id="KAF2470875.1"/>
    </source>
</evidence>
<dbReference type="Proteomes" id="UP000799755">
    <property type="component" value="Unassembled WGS sequence"/>
</dbReference>
<evidence type="ECO:0000313" key="2">
    <source>
        <dbReference type="Proteomes" id="UP000799755"/>
    </source>
</evidence>
<comment type="caution">
    <text evidence="1">The sequence shown here is derived from an EMBL/GenBank/DDBJ whole genome shotgun (WGS) entry which is preliminary data.</text>
</comment>
<proteinExistence type="predicted"/>
<gene>
    <name evidence="1" type="ORF">BDR25DRAFT_354822</name>
</gene>
<keyword evidence="2" id="KW-1185">Reference proteome</keyword>
<dbReference type="EMBL" id="MU003506">
    <property type="protein sequence ID" value="KAF2470875.1"/>
    <property type="molecule type" value="Genomic_DNA"/>
</dbReference>
<organism evidence="1 2">
    <name type="scientific">Lindgomyces ingoldianus</name>
    <dbReference type="NCBI Taxonomy" id="673940"/>
    <lineage>
        <taxon>Eukaryota</taxon>
        <taxon>Fungi</taxon>
        <taxon>Dikarya</taxon>
        <taxon>Ascomycota</taxon>
        <taxon>Pezizomycotina</taxon>
        <taxon>Dothideomycetes</taxon>
        <taxon>Pleosporomycetidae</taxon>
        <taxon>Pleosporales</taxon>
        <taxon>Lindgomycetaceae</taxon>
        <taxon>Lindgomyces</taxon>
    </lineage>
</organism>